<evidence type="ECO:0000256" key="1">
    <source>
        <dbReference type="ARBA" id="ARBA00005061"/>
    </source>
</evidence>
<dbReference type="Proteomes" id="UP000885792">
    <property type="component" value="Unassembled WGS sequence"/>
</dbReference>
<comment type="catalytic activity">
    <reaction evidence="10">
        <text>7-carboxy-7-carbaguanine + NH4(+) + 2 ATP = 7-cyano-7-carbaguanine + 2 AMP + 2 diphosphate + 2 H(+)</text>
        <dbReference type="Rhea" id="RHEA:27982"/>
        <dbReference type="ChEBI" id="CHEBI:15378"/>
        <dbReference type="ChEBI" id="CHEBI:28938"/>
        <dbReference type="ChEBI" id="CHEBI:30616"/>
        <dbReference type="ChEBI" id="CHEBI:33019"/>
        <dbReference type="ChEBI" id="CHEBI:45075"/>
        <dbReference type="ChEBI" id="CHEBI:61036"/>
        <dbReference type="ChEBI" id="CHEBI:456215"/>
        <dbReference type="EC" id="6.3.4.20"/>
    </reaction>
</comment>
<evidence type="ECO:0000256" key="8">
    <source>
        <dbReference type="ARBA" id="ARBA00037993"/>
    </source>
</evidence>
<proteinExistence type="inferred from homology"/>
<evidence type="ECO:0000256" key="3">
    <source>
        <dbReference type="ARBA" id="ARBA00022723"/>
    </source>
</evidence>
<dbReference type="InterPro" id="IPR018317">
    <property type="entry name" value="QueC"/>
</dbReference>
<dbReference type="PANTHER" id="PTHR42914:SF1">
    <property type="entry name" value="7-CYANO-7-DEAZAGUANINE SYNTHASE"/>
    <property type="match status" value="1"/>
</dbReference>
<comment type="pathway">
    <text evidence="1">Purine metabolism; 7-cyano-7-deazaguanine biosynthesis.</text>
</comment>
<dbReference type="GO" id="GO:0046872">
    <property type="term" value="F:metal ion binding"/>
    <property type="evidence" value="ECO:0007669"/>
    <property type="project" value="UniProtKB-KW"/>
</dbReference>
<evidence type="ECO:0000256" key="5">
    <source>
        <dbReference type="ARBA" id="ARBA00022785"/>
    </source>
</evidence>
<evidence type="ECO:0000256" key="2">
    <source>
        <dbReference type="ARBA" id="ARBA00022598"/>
    </source>
</evidence>
<dbReference type="GO" id="GO:0005524">
    <property type="term" value="F:ATP binding"/>
    <property type="evidence" value="ECO:0007669"/>
    <property type="project" value="UniProtKB-KW"/>
</dbReference>
<organism evidence="11">
    <name type="scientific">Aquifex aeolicus</name>
    <dbReference type="NCBI Taxonomy" id="63363"/>
    <lineage>
        <taxon>Bacteria</taxon>
        <taxon>Pseudomonadati</taxon>
        <taxon>Aquificota</taxon>
        <taxon>Aquificia</taxon>
        <taxon>Aquificales</taxon>
        <taxon>Aquificaceae</taxon>
        <taxon>Aquifex</taxon>
    </lineage>
</organism>
<sequence>MKKVALLFSSGVESGCLTAFYLSEGFLVYPLYVRSGMPWERWERKHSLRLWTYFRGKFGRILPLRTLPARGISPQGNTIEIPLRNLLLISSAAVEAFRKGILRVGVGSLGIYPFPDTERSYFDSLEELVGRALRIRFRIETPFLGMEKAQVIREFWGSVPFERTFSCIRPVRGVHCGRCAKCLERKEGFVRAGVPDPTRYLS</sequence>
<keyword evidence="3" id="KW-0479">Metal-binding</keyword>
<evidence type="ECO:0000256" key="9">
    <source>
        <dbReference type="ARBA" id="ARBA00039149"/>
    </source>
</evidence>
<dbReference type="EC" id="6.3.4.20" evidence="9"/>
<name>A0A7C5Q236_AQUAO</name>
<evidence type="ECO:0000313" key="11">
    <source>
        <dbReference type="EMBL" id="HHJ64114.1"/>
    </source>
</evidence>
<dbReference type="GO" id="GO:0016874">
    <property type="term" value="F:ligase activity"/>
    <property type="evidence" value="ECO:0007669"/>
    <property type="project" value="UniProtKB-KW"/>
</dbReference>
<keyword evidence="2" id="KW-0436">Ligase</keyword>
<keyword evidence="4" id="KW-0547">Nucleotide-binding</keyword>
<evidence type="ECO:0000256" key="7">
    <source>
        <dbReference type="ARBA" id="ARBA00022840"/>
    </source>
</evidence>
<keyword evidence="7" id="KW-0067">ATP-binding</keyword>
<dbReference type="Gene3D" id="3.40.50.620">
    <property type="entry name" value="HUPs"/>
    <property type="match status" value="1"/>
</dbReference>
<dbReference type="Pfam" id="PF06508">
    <property type="entry name" value="QueC"/>
    <property type="match status" value="1"/>
</dbReference>
<dbReference type="PANTHER" id="PTHR42914">
    <property type="entry name" value="7-CYANO-7-DEAZAGUANINE SYNTHASE"/>
    <property type="match status" value="1"/>
</dbReference>
<comment type="similarity">
    <text evidence="8">Belongs to the QueC family.</text>
</comment>
<protein>
    <recommendedName>
        <fullName evidence="9">7-cyano-7-deazaguanine synthase</fullName>
        <ecNumber evidence="9">6.3.4.20</ecNumber>
    </recommendedName>
</protein>
<keyword evidence="5" id="KW-0671">Queuosine biosynthesis</keyword>
<keyword evidence="6" id="KW-0862">Zinc</keyword>
<evidence type="ECO:0000256" key="10">
    <source>
        <dbReference type="ARBA" id="ARBA00047890"/>
    </source>
</evidence>
<evidence type="ECO:0000256" key="4">
    <source>
        <dbReference type="ARBA" id="ARBA00022741"/>
    </source>
</evidence>
<dbReference type="AlphaFoldDB" id="A0A7C5Q236"/>
<dbReference type="GO" id="GO:0008616">
    <property type="term" value="P:tRNA queuosine(34) biosynthetic process"/>
    <property type="evidence" value="ECO:0007669"/>
    <property type="project" value="UniProtKB-KW"/>
</dbReference>
<evidence type="ECO:0000256" key="6">
    <source>
        <dbReference type="ARBA" id="ARBA00022833"/>
    </source>
</evidence>
<reference evidence="11" key="1">
    <citation type="journal article" date="2020" name="mSystems">
        <title>Genome- and Community-Level Interaction Insights into Carbon Utilization and Element Cycling Functions of Hydrothermarchaeota in Hydrothermal Sediment.</title>
        <authorList>
            <person name="Zhou Z."/>
            <person name="Liu Y."/>
            <person name="Xu W."/>
            <person name="Pan J."/>
            <person name="Luo Z.H."/>
            <person name="Li M."/>
        </authorList>
    </citation>
    <scope>NUCLEOTIDE SEQUENCE [LARGE SCALE GENOMIC DNA]</scope>
    <source>
        <strain evidence="11">HyVt-501</strain>
    </source>
</reference>
<dbReference type="SUPFAM" id="SSF52402">
    <property type="entry name" value="Adenine nucleotide alpha hydrolases-like"/>
    <property type="match status" value="1"/>
</dbReference>
<accession>A0A7C5Q236</accession>
<dbReference type="EMBL" id="DRNB01000158">
    <property type="protein sequence ID" value="HHJ64114.1"/>
    <property type="molecule type" value="Genomic_DNA"/>
</dbReference>
<gene>
    <name evidence="11" type="ORF">ENJ61_04325</name>
</gene>
<comment type="caution">
    <text evidence="11">The sequence shown here is derived from an EMBL/GenBank/DDBJ whole genome shotgun (WGS) entry which is preliminary data.</text>
</comment>
<dbReference type="InterPro" id="IPR014729">
    <property type="entry name" value="Rossmann-like_a/b/a_fold"/>
</dbReference>